<dbReference type="AlphaFoldDB" id="A0A833QMZ7"/>
<dbReference type="SUPFAM" id="SSF53474">
    <property type="entry name" value="alpha/beta-Hydrolases"/>
    <property type="match status" value="1"/>
</dbReference>
<dbReference type="Pfam" id="PF05057">
    <property type="entry name" value="DUF676"/>
    <property type="match status" value="1"/>
</dbReference>
<protein>
    <recommendedName>
        <fullName evidence="1">DUF676 domain-containing protein</fullName>
    </recommendedName>
</protein>
<gene>
    <name evidence="2" type="ORF">FCM35_KLT11289</name>
</gene>
<accession>A0A833QMZ7</accession>
<dbReference type="FunFam" id="3.40.50.1820:FF:000180">
    <property type="entry name" value="Putative lipase ROG1"/>
    <property type="match status" value="1"/>
</dbReference>
<organism evidence="2 3">
    <name type="scientific">Carex littledalei</name>
    <dbReference type="NCBI Taxonomy" id="544730"/>
    <lineage>
        <taxon>Eukaryota</taxon>
        <taxon>Viridiplantae</taxon>
        <taxon>Streptophyta</taxon>
        <taxon>Embryophyta</taxon>
        <taxon>Tracheophyta</taxon>
        <taxon>Spermatophyta</taxon>
        <taxon>Magnoliopsida</taxon>
        <taxon>Liliopsida</taxon>
        <taxon>Poales</taxon>
        <taxon>Cyperaceae</taxon>
        <taxon>Cyperoideae</taxon>
        <taxon>Cariceae</taxon>
        <taxon>Carex</taxon>
        <taxon>Carex subgen. Euthyceras</taxon>
    </lineage>
</organism>
<comment type="caution">
    <text evidence="2">The sequence shown here is derived from an EMBL/GenBank/DDBJ whole genome shotgun (WGS) entry which is preliminary data.</text>
</comment>
<feature type="domain" description="DUF676" evidence="1">
    <location>
        <begin position="31"/>
        <end position="236"/>
    </location>
</feature>
<dbReference type="Gene3D" id="3.40.50.1820">
    <property type="entry name" value="alpha/beta hydrolase"/>
    <property type="match status" value="1"/>
</dbReference>
<evidence type="ECO:0000313" key="3">
    <source>
        <dbReference type="Proteomes" id="UP000623129"/>
    </source>
</evidence>
<evidence type="ECO:0000259" key="1">
    <source>
        <dbReference type="Pfam" id="PF05057"/>
    </source>
</evidence>
<dbReference type="PANTHER" id="PTHR12482">
    <property type="entry name" value="LIPASE ROG1-RELATED-RELATED"/>
    <property type="match status" value="1"/>
</dbReference>
<dbReference type="EMBL" id="SWLB01000021">
    <property type="protein sequence ID" value="KAF3325132.1"/>
    <property type="molecule type" value="Genomic_DNA"/>
</dbReference>
<reference evidence="2" key="1">
    <citation type="submission" date="2020-01" db="EMBL/GenBank/DDBJ databases">
        <title>Genome sequence of Kobresia littledalei, the first chromosome-level genome in the family Cyperaceae.</title>
        <authorList>
            <person name="Qu G."/>
        </authorList>
    </citation>
    <scope>NUCLEOTIDE SEQUENCE</scope>
    <source>
        <strain evidence="2">C.B.Clarke</strain>
        <tissue evidence="2">Leaf</tissue>
    </source>
</reference>
<evidence type="ECO:0000313" key="2">
    <source>
        <dbReference type="EMBL" id="KAF3325132.1"/>
    </source>
</evidence>
<name>A0A833QMZ7_9POAL</name>
<dbReference type="PANTHER" id="PTHR12482:SF57">
    <property type="entry name" value="OS08G0143700 PROTEIN"/>
    <property type="match status" value="1"/>
</dbReference>
<dbReference type="OrthoDB" id="273452at2759"/>
<dbReference type="InterPro" id="IPR029058">
    <property type="entry name" value="AB_hydrolase_fold"/>
</dbReference>
<dbReference type="Proteomes" id="UP000623129">
    <property type="component" value="Unassembled WGS sequence"/>
</dbReference>
<dbReference type="InterPro" id="IPR007751">
    <property type="entry name" value="DUF676_lipase-like"/>
</dbReference>
<proteinExistence type="predicted"/>
<sequence length="364" mass="41221">MGEEVPVVRTTEYINRGRDVVSSSATDGDSAPDHLVVMVHGILGSSGDWQYAANEFVKQLPDKVVVHCSERNMHRLSLRGVDFMGERLAEEVLEVIGERPEIRKISFIAHSIGGLVARYAIARLYRPRTGNICGLEPINFIAVATPHLGSRGNKQQVPLLLGFVRMEYLASRVIHWLFGRAGRHLFLTDGEEGKPPLLLRMITDSGNLRFISALRAFERRMAYANVDCDQVVGWRTSSIRRKNELPQLDSYINQKYPHIVHEEYTEANDSGPCEDLTSADDFEAMEEKMVNGLSRVSWEKVDVSFHNSLQWLVAHSIIQLLVEKQRKSMLVQQKILVSWGFGLSRNRIKPHLLRETCLYGLGET</sequence>
<dbReference type="InterPro" id="IPR044294">
    <property type="entry name" value="Lipase-like"/>
</dbReference>
<keyword evidence="3" id="KW-1185">Reference proteome</keyword>